<proteinExistence type="predicted"/>
<evidence type="ECO:0000313" key="1">
    <source>
        <dbReference type="EMBL" id="SFC95948.1"/>
    </source>
</evidence>
<gene>
    <name evidence="1" type="ORF">SAMN05421762_2929</name>
</gene>
<dbReference type="PROSITE" id="PS00018">
    <property type="entry name" value="EF_HAND_1"/>
    <property type="match status" value="1"/>
</dbReference>
<organism evidence="1 2">
    <name type="scientific">Pseudooceanicola nitratireducens</name>
    <dbReference type="NCBI Taxonomy" id="517719"/>
    <lineage>
        <taxon>Bacteria</taxon>
        <taxon>Pseudomonadati</taxon>
        <taxon>Pseudomonadota</taxon>
        <taxon>Alphaproteobacteria</taxon>
        <taxon>Rhodobacterales</taxon>
        <taxon>Paracoccaceae</taxon>
        <taxon>Pseudooceanicola</taxon>
    </lineage>
</organism>
<protein>
    <submittedName>
        <fullName evidence="1">ABC-type uncharacterized transport system, substrate-binding protein</fullName>
    </submittedName>
</protein>
<dbReference type="RefSeq" id="WP_093446525.1">
    <property type="nucleotide sequence ID" value="NZ_FNZG01000001.1"/>
</dbReference>
<dbReference type="STRING" id="517719.SAMN05421762_2929"/>
<dbReference type="OrthoDB" id="1679673at2"/>
<sequence>MIRSRRFTPVLRRRTGFAFGLWPWFRPGAGVTAALVALSLAAGLWPGQARAHPHVFVDTALTVELDAQQRITAVTVTWVYDDFYSLLVLQDMGLDEDADGSLTPGELAQLDGWDMKWIEGYAGDLYVADATGRDVALSPPQPLRTDVMEGRIVTQHRRVLPDPLAVSGASLRAYDPEFYTAYDLTGGVTLMGVVAGCTAGVARPDEDSAYAEAQALMAQFPEDAEEVPLMGHVFAETVTITCAPKS</sequence>
<keyword evidence="2" id="KW-1185">Reference proteome</keyword>
<dbReference type="InterPro" id="IPR018247">
    <property type="entry name" value="EF_Hand_1_Ca_BS"/>
</dbReference>
<dbReference type="Proteomes" id="UP000231644">
    <property type="component" value="Unassembled WGS sequence"/>
</dbReference>
<accession>A0A1I1NKD3</accession>
<reference evidence="1 2" key="1">
    <citation type="submission" date="2016-10" db="EMBL/GenBank/DDBJ databases">
        <authorList>
            <person name="de Groot N.N."/>
        </authorList>
    </citation>
    <scope>NUCLEOTIDE SEQUENCE [LARGE SCALE GENOMIC DNA]</scope>
    <source>
        <strain evidence="1 2">DSM 29619</strain>
    </source>
</reference>
<dbReference type="AlphaFoldDB" id="A0A1I1NKD3"/>
<dbReference type="InterPro" id="IPR010412">
    <property type="entry name" value="DUF1007"/>
</dbReference>
<name>A0A1I1NKD3_9RHOB</name>
<dbReference type="EMBL" id="FOLX01000001">
    <property type="protein sequence ID" value="SFC95948.1"/>
    <property type="molecule type" value="Genomic_DNA"/>
</dbReference>
<evidence type="ECO:0000313" key="2">
    <source>
        <dbReference type="Proteomes" id="UP000231644"/>
    </source>
</evidence>
<dbReference type="Pfam" id="PF06226">
    <property type="entry name" value="DUF1007"/>
    <property type="match status" value="1"/>
</dbReference>